<evidence type="ECO:0000313" key="4">
    <source>
        <dbReference type="Proteomes" id="UP000066203"/>
    </source>
</evidence>
<keyword evidence="2" id="KW-1133">Transmembrane helix</keyword>
<organism evidence="3">
    <name type="scientific">Rothia mucilaginosa</name>
    <dbReference type="NCBI Taxonomy" id="43675"/>
    <lineage>
        <taxon>Bacteria</taxon>
        <taxon>Bacillati</taxon>
        <taxon>Actinomycetota</taxon>
        <taxon>Actinomycetes</taxon>
        <taxon>Micrococcales</taxon>
        <taxon>Micrococcaceae</taxon>
        <taxon>Rothia</taxon>
    </lineage>
</organism>
<name>A0A0K2RWQ2_9MICC</name>
<evidence type="ECO:0000256" key="2">
    <source>
        <dbReference type="SAM" id="Phobius"/>
    </source>
</evidence>
<reference evidence="4" key="1">
    <citation type="submission" date="2015-08" db="EMBL/GenBank/DDBJ databases">
        <title>Complete genome sequence of Rothia mucilaginosa strain NUM-Rm6536.</title>
        <authorList>
            <person name="Nambu T."/>
        </authorList>
    </citation>
    <scope>NUCLEOTIDE SEQUENCE [LARGE SCALE GENOMIC DNA]</scope>
    <source>
        <strain evidence="4">NUM-Rm6536</strain>
    </source>
</reference>
<dbReference type="PATRIC" id="fig|43675.28.peg.12"/>
<evidence type="ECO:0000256" key="1">
    <source>
        <dbReference type="SAM" id="MobiDB-lite"/>
    </source>
</evidence>
<dbReference type="AlphaFoldDB" id="A0A0K2RWQ2"/>
<feature type="transmembrane region" description="Helical" evidence="2">
    <location>
        <begin position="44"/>
        <end position="61"/>
    </location>
</feature>
<sequence length="82" mass="9282">MARERTPYFKRYPKIVRAKRIVLPIAIGVMLVCLVTAINNPGSFWWLGVMLGTGGMLWAGSPTDRPISGPNNDEDDFNRYLR</sequence>
<gene>
    <name evidence="3" type="ORF">RM6536_0011</name>
</gene>
<accession>A0A0K2RWQ2</accession>
<feature type="transmembrane region" description="Helical" evidence="2">
    <location>
        <begin position="21"/>
        <end position="38"/>
    </location>
</feature>
<dbReference type="Proteomes" id="UP000066203">
    <property type="component" value="Chromosome"/>
</dbReference>
<proteinExistence type="predicted"/>
<keyword evidence="2" id="KW-0812">Transmembrane</keyword>
<protein>
    <submittedName>
        <fullName evidence="3">Uncharacterized protein</fullName>
    </submittedName>
</protein>
<keyword evidence="2" id="KW-0472">Membrane</keyword>
<feature type="region of interest" description="Disordered" evidence="1">
    <location>
        <begin position="62"/>
        <end position="82"/>
    </location>
</feature>
<dbReference type="RefSeq" id="WP_060823538.1">
    <property type="nucleotide sequence ID" value="NZ_AP014938.1"/>
</dbReference>
<evidence type="ECO:0000313" key="3">
    <source>
        <dbReference type="EMBL" id="BAS19258.1"/>
    </source>
</evidence>
<dbReference type="EMBL" id="AP014938">
    <property type="protein sequence ID" value="BAS19258.1"/>
    <property type="molecule type" value="Genomic_DNA"/>
</dbReference>